<organism evidence="1 2">
    <name type="scientific">Hygrophoropsis aurantiaca</name>
    <dbReference type="NCBI Taxonomy" id="72124"/>
    <lineage>
        <taxon>Eukaryota</taxon>
        <taxon>Fungi</taxon>
        <taxon>Dikarya</taxon>
        <taxon>Basidiomycota</taxon>
        <taxon>Agaricomycotina</taxon>
        <taxon>Agaricomycetes</taxon>
        <taxon>Agaricomycetidae</taxon>
        <taxon>Boletales</taxon>
        <taxon>Coniophorineae</taxon>
        <taxon>Hygrophoropsidaceae</taxon>
        <taxon>Hygrophoropsis</taxon>
    </lineage>
</organism>
<dbReference type="Proteomes" id="UP000790377">
    <property type="component" value="Unassembled WGS sequence"/>
</dbReference>
<evidence type="ECO:0000313" key="1">
    <source>
        <dbReference type="EMBL" id="KAH7902825.1"/>
    </source>
</evidence>
<name>A0ACB7ZP23_9AGAM</name>
<comment type="caution">
    <text evidence="1">The sequence shown here is derived from an EMBL/GenBank/DDBJ whole genome shotgun (WGS) entry which is preliminary data.</text>
</comment>
<proteinExistence type="predicted"/>
<protein>
    <submittedName>
        <fullName evidence="1">Uncharacterized protein</fullName>
    </submittedName>
</protein>
<keyword evidence="2" id="KW-1185">Reference proteome</keyword>
<gene>
    <name evidence="1" type="ORF">BJ138DRAFT_1021480</name>
</gene>
<evidence type="ECO:0000313" key="2">
    <source>
        <dbReference type="Proteomes" id="UP000790377"/>
    </source>
</evidence>
<accession>A0ACB7ZP23</accession>
<dbReference type="EMBL" id="MU269490">
    <property type="protein sequence ID" value="KAH7902825.1"/>
    <property type="molecule type" value="Genomic_DNA"/>
</dbReference>
<reference evidence="1" key="1">
    <citation type="journal article" date="2021" name="New Phytol.">
        <title>Evolutionary innovations through gain and loss of genes in the ectomycorrhizal Boletales.</title>
        <authorList>
            <person name="Wu G."/>
            <person name="Miyauchi S."/>
            <person name="Morin E."/>
            <person name="Kuo A."/>
            <person name="Drula E."/>
            <person name="Varga T."/>
            <person name="Kohler A."/>
            <person name="Feng B."/>
            <person name="Cao Y."/>
            <person name="Lipzen A."/>
            <person name="Daum C."/>
            <person name="Hundley H."/>
            <person name="Pangilinan J."/>
            <person name="Johnson J."/>
            <person name="Barry K."/>
            <person name="LaButti K."/>
            <person name="Ng V."/>
            <person name="Ahrendt S."/>
            <person name="Min B."/>
            <person name="Choi I.G."/>
            <person name="Park H."/>
            <person name="Plett J.M."/>
            <person name="Magnuson J."/>
            <person name="Spatafora J.W."/>
            <person name="Nagy L.G."/>
            <person name="Henrissat B."/>
            <person name="Grigoriev I.V."/>
            <person name="Yang Z.L."/>
            <person name="Xu J."/>
            <person name="Martin F.M."/>
        </authorList>
    </citation>
    <scope>NUCLEOTIDE SEQUENCE</scope>
    <source>
        <strain evidence="1">ATCC 28755</strain>
    </source>
</reference>
<sequence length="157" mass="17649">MDDGELAELAHAWPQLTSLHMNETTGWLIPSKITYHGLLTFLEHCPRLISLSIDINFASLEEMPVPSACPCNGLSNKLINEISLGNSRIDKPLNVALFMSTVLPNLRKVKAWITSWAFQQPTDMRERNRANWEMFNQLLPILAATRTHGKGCPALQL</sequence>